<feature type="transmembrane region" description="Helical" evidence="1">
    <location>
        <begin position="44"/>
        <end position="66"/>
    </location>
</feature>
<gene>
    <name evidence="2" type="ORF">VFH_IV076880</name>
</gene>
<keyword evidence="1" id="KW-1133">Transmembrane helix</keyword>
<sequence length="145" mass="16088">MIFLCNILCTLSLSFKSSTTFTFSLSTISLHHSLSSPFVLQPTAITLAIFAVNAASASTVATVSLINNNTWLNPPLAAKNNYTSQIFHPSPSFSLDFAFSHPTTSYLLSVHLLVRNDSYENLDLDLNKGMIRRDKMQKFIGKNRL</sequence>
<organism evidence="2 3">
    <name type="scientific">Vicia faba</name>
    <name type="common">Broad bean</name>
    <name type="synonym">Faba vulgaris</name>
    <dbReference type="NCBI Taxonomy" id="3906"/>
    <lineage>
        <taxon>Eukaryota</taxon>
        <taxon>Viridiplantae</taxon>
        <taxon>Streptophyta</taxon>
        <taxon>Embryophyta</taxon>
        <taxon>Tracheophyta</taxon>
        <taxon>Spermatophyta</taxon>
        <taxon>Magnoliopsida</taxon>
        <taxon>eudicotyledons</taxon>
        <taxon>Gunneridae</taxon>
        <taxon>Pentapetalae</taxon>
        <taxon>rosids</taxon>
        <taxon>fabids</taxon>
        <taxon>Fabales</taxon>
        <taxon>Fabaceae</taxon>
        <taxon>Papilionoideae</taxon>
        <taxon>50 kb inversion clade</taxon>
        <taxon>NPAAA clade</taxon>
        <taxon>Hologalegina</taxon>
        <taxon>IRL clade</taxon>
        <taxon>Fabeae</taxon>
        <taxon>Vicia</taxon>
    </lineage>
</organism>
<evidence type="ECO:0000256" key="1">
    <source>
        <dbReference type="SAM" id="Phobius"/>
    </source>
</evidence>
<proteinExistence type="predicted"/>
<dbReference type="Proteomes" id="UP001157006">
    <property type="component" value="Chromosome 4"/>
</dbReference>
<keyword evidence="1" id="KW-0812">Transmembrane</keyword>
<reference evidence="2 3" key="1">
    <citation type="submission" date="2023-01" db="EMBL/GenBank/DDBJ databases">
        <authorList>
            <person name="Kreplak J."/>
        </authorList>
    </citation>
    <scope>NUCLEOTIDE SEQUENCE [LARGE SCALE GENOMIC DNA]</scope>
</reference>
<protein>
    <submittedName>
        <fullName evidence="2">Uncharacterized protein</fullName>
    </submittedName>
</protein>
<keyword evidence="1" id="KW-0472">Membrane</keyword>
<name>A0AAV1AEA0_VICFA</name>
<dbReference type="EMBL" id="OX451739">
    <property type="protein sequence ID" value="CAI8608286.1"/>
    <property type="molecule type" value="Genomic_DNA"/>
</dbReference>
<evidence type="ECO:0000313" key="3">
    <source>
        <dbReference type="Proteomes" id="UP001157006"/>
    </source>
</evidence>
<accession>A0AAV1AEA0</accession>
<keyword evidence="3" id="KW-1185">Reference proteome</keyword>
<dbReference type="AlphaFoldDB" id="A0AAV1AEA0"/>
<evidence type="ECO:0000313" key="2">
    <source>
        <dbReference type="EMBL" id="CAI8608286.1"/>
    </source>
</evidence>